<name>A0A1D2NHN1_ORCCI</name>
<proteinExistence type="predicted"/>
<accession>A0A1D2NHN1</accession>
<feature type="compositionally biased region" description="Basic and acidic residues" evidence="1">
    <location>
        <begin position="284"/>
        <end position="306"/>
    </location>
</feature>
<dbReference type="AlphaFoldDB" id="A0A1D2NHN1"/>
<reference evidence="2 3" key="1">
    <citation type="journal article" date="2016" name="Genome Biol. Evol.">
        <title>Gene Family Evolution Reflects Adaptation to Soil Environmental Stressors in the Genome of the Collembolan Orchesella cincta.</title>
        <authorList>
            <person name="Faddeeva-Vakhrusheva A."/>
            <person name="Derks M.F."/>
            <person name="Anvar S.Y."/>
            <person name="Agamennone V."/>
            <person name="Suring W."/>
            <person name="Smit S."/>
            <person name="van Straalen N.M."/>
            <person name="Roelofs D."/>
        </authorList>
    </citation>
    <scope>NUCLEOTIDE SEQUENCE [LARGE SCALE GENOMIC DNA]</scope>
    <source>
        <tissue evidence="2">Mixed pool</tissue>
    </source>
</reference>
<protein>
    <submittedName>
        <fullName evidence="2">Uncharacterized protein</fullName>
    </submittedName>
</protein>
<feature type="region of interest" description="Disordered" evidence="1">
    <location>
        <begin position="232"/>
        <end position="321"/>
    </location>
</feature>
<gene>
    <name evidence="2" type="ORF">Ocin01_01914</name>
</gene>
<keyword evidence="3" id="KW-1185">Reference proteome</keyword>
<comment type="caution">
    <text evidence="2">The sequence shown here is derived from an EMBL/GenBank/DDBJ whole genome shotgun (WGS) entry which is preliminary data.</text>
</comment>
<feature type="non-terminal residue" evidence="2">
    <location>
        <position position="321"/>
    </location>
</feature>
<evidence type="ECO:0000313" key="2">
    <source>
        <dbReference type="EMBL" id="ODN04757.1"/>
    </source>
</evidence>
<organism evidence="2 3">
    <name type="scientific">Orchesella cincta</name>
    <name type="common">Springtail</name>
    <name type="synonym">Podura cincta</name>
    <dbReference type="NCBI Taxonomy" id="48709"/>
    <lineage>
        <taxon>Eukaryota</taxon>
        <taxon>Metazoa</taxon>
        <taxon>Ecdysozoa</taxon>
        <taxon>Arthropoda</taxon>
        <taxon>Hexapoda</taxon>
        <taxon>Collembola</taxon>
        <taxon>Entomobryomorpha</taxon>
        <taxon>Entomobryoidea</taxon>
        <taxon>Orchesellidae</taxon>
        <taxon>Orchesellinae</taxon>
        <taxon>Orchesella</taxon>
    </lineage>
</organism>
<sequence length="321" mass="35550">MLFAATRLCASQSTDCCNSSLVGVIISGHEVPRTWFDNSIKYAHFRDKLASHITYMGNTGSSNETLWNATLAGLNVLSNWGVKYWDSHFIRNNVFTQECATKIAQAAACGLCVTGTDNTQLNEIMNDLNLWREPISWWTEENNACELLPETNCWNGEAVGSYEFPVVRWRQSFNPEFTDKRGSAVNPNVMLQLDKFHNELIQVRKSLEKYWPTSGSDTRSVLSPMSLSSEEFIDGSGGYDDEDLEYVASGDGSYTTGVHSKPIDSDDEDLPGYDGSGSGEAEDPPAHPLDELPDEPRQPTESRPPVRLDNSAGGIRLNGFS</sequence>
<evidence type="ECO:0000313" key="3">
    <source>
        <dbReference type="Proteomes" id="UP000094527"/>
    </source>
</evidence>
<evidence type="ECO:0000256" key="1">
    <source>
        <dbReference type="SAM" id="MobiDB-lite"/>
    </source>
</evidence>
<dbReference type="EMBL" id="LJIJ01000036">
    <property type="protein sequence ID" value="ODN04757.1"/>
    <property type="molecule type" value="Genomic_DNA"/>
</dbReference>
<dbReference type="Proteomes" id="UP000094527">
    <property type="component" value="Unassembled WGS sequence"/>
</dbReference>